<gene>
    <name evidence="2" type="ORF">NIT7321_00601</name>
</gene>
<dbReference type="Proteomes" id="UP000043764">
    <property type="component" value="Unassembled WGS sequence"/>
</dbReference>
<organism evidence="2 3">
    <name type="scientific">Phaeobacter italicus</name>
    <dbReference type="NCBI Taxonomy" id="481446"/>
    <lineage>
        <taxon>Bacteria</taxon>
        <taxon>Pseudomonadati</taxon>
        <taxon>Pseudomonadota</taxon>
        <taxon>Alphaproteobacteria</taxon>
        <taxon>Rhodobacterales</taxon>
        <taxon>Roseobacteraceae</taxon>
        <taxon>Phaeobacter</taxon>
    </lineage>
</organism>
<feature type="transmembrane region" description="Helical" evidence="1">
    <location>
        <begin position="35"/>
        <end position="54"/>
    </location>
</feature>
<dbReference type="AlphaFoldDB" id="A0A0H5CXP2"/>
<keyword evidence="1" id="KW-1133">Transmembrane helix</keyword>
<keyword evidence="1" id="KW-0812">Transmembrane</keyword>
<proteinExistence type="predicted"/>
<evidence type="ECO:0000313" key="2">
    <source>
        <dbReference type="EMBL" id="CRL09767.1"/>
    </source>
</evidence>
<reference evidence="3" key="1">
    <citation type="submission" date="2015-05" db="EMBL/GenBank/DDBJ databases">
        <authorList>
            <person name="Rodrigo-Torres Lidia"/>
            <person name="Arahal R.David."/>
        </authorList>
    </citation>
    <scope>NUCLEOTIDE SEQUENCE [LARGE SCALE GENOMIC DNA]</scope>
    <source>
        <strain evidence="3">CECT 7321</strain>
    </source>
</reference>
<evidence type="ECO:0000313" key="3">
    <source>
        <dbReference type="Proteomes" id="UP000043764"/>
    </source>
</evidence>
<sequence>MSALISLLASLSRSVLRLRAGRWLRFLRSSLWRRVRLVLSVLVWLVLASAMLAMNSPENQEVPRNELFHP</sequence>
<dbReference type="EMBL" id="CVRL01000006">
    <property type="protein sequence ID" value="CRL09767.1"/>
    <property type="molecule type" value="Genomic_DNA"/>
</dbReference>
<accession>A0A0H5CXP2</accession>
<keyword evidence="1" id="KW-0472">Membrane</keyword>
<name>A0A0H5CXP2_9RHOB</name>
<keyword evidence="3" id="KW-1185">Reference proteome</keyword>
<protein>
    <submittedName>
        <fullName evidence="2">Uncharacterized protein</fullName>
    </submittedName>
</protein>
<evidence type="ECO:0000256" key="1">
    <source>
        <dbReference type="SAM" id="Phobius"/>
    </source>
</evidence>